<dbReference type="AlphaFoldDB" id="A0A414FJK1"/>
<proteinExistence type="predicted"/>
<organism evidence="1 2">
    <name type="scientific">Phocaeicola plebeius</name>
    <dbReference type="NCBI Taxonomy" id="310297"/>
    <lineage>
        <taxon>Bacteria</taxon>
        <taxon>Pseudomonadati</taxon>
        <taxon>Bacteroidota</taxon>
        <taxon>Bacteroidia</taxon>
        <taxon>Bacteroidales</taxon>
        <taxon>Bacteroidaceae</taxon>
        <taxon>Phocaeicola</taxon>
    </lineage>
</organism>
<name>A0A414FJK1_9BACT</name>
<dbReference type="RefSeq" id="WP_118166173.1">
    <property type="nucleotide sequence ID" value="NZ_CATYUK010000017.1"/>
</dbReference>
<accession>A0A414FJK1</accession>
<comment type="caution">
    <text evidence="1">The sequence shown here is derived from an EMBL/GenBank/DDBJ whole genome shotgun (WGS) entry which is preliminary data.</text>
</comment>
<dbReference type="Proteomes" id="UP000284361">
    <property type="component" value="Unassembled WGS sequence"/>
</dbReference>
<evidence type="ECO:0000313" key="1">
    <source>
        <dbReference type="EMBL" id="RHD48185.1"/>
    </source>
</evidence>
<protein>
    <submittedName>
        <fullName evidence="1">Uncharacterized protein</fullName>
    </submittedName>
</protein>
<sequence length="494" mass="58428">MKDFDEFHSWIEFEKRYLNGHQKQLLFDKDYSWIEDKKILSCVFFFYYTYYHFGIEFLLSKVEEANFPTWRKNTIIQLINLCQDIVHEINMGFYEENIFTWINDVQVQNIIRDYSPITEDSIKEYIMSENTNLLLKAKTVGYMISMIYYLSERAAFAHIFFVSGFGLITGSKFEELFSFISKNNPSLYKYLLYIKKYISEGFHAIGFFDDCDLSEDFDEGPTNYIYRKFFHVNTPKVILSDNEISWRFVTFLNGELQIYNPKHPEGHGKYKPFYIKTQKSIKAFNHIKDYIINKLPPIKAIFQDDIIVGIEPSSIESINDTLDVLKRHTENVAHISEDIHKSERGKLLKHEYTQSEVRNYINNKKSEFLDSLCQLHLDDYKIYYCLENRVNSDLIMAEEDAFIFTIATADKETLLAYENTEENRATYLFICDIKDLEMSVKSLADYFSSGVVNKRETLGNKIKYGKITGIKKLIKITHSDEWLREIKSEQSKIY</sequence>
<reference evidence="1 2" key="1">
    <citation type="submission" date="2018-08" db="EMBL/GenBank/DDBJ databases">
        <title>A genome reference for cultivated species of the human gut microbiota.</title>
        <authorList>
            <person name="Zou Y."/>
            <person name="Xue W."/>
            <person name="Luo G."/>
        </authorList>
    </citation>
    <scope>NUCLEOTIDE SEQUENCE [LARGE SCALE GENOMIC DNA]</scope>
    <source>
        <strain evidence="1 2">AM31-10</strain>
    </source>
</reference>
<dbReference type="EMBL" id="QSJG01000048">
    <property type="protein sequence ID" value="RHD48185.1"/>
    <property type="molecule type" value="Genomic_DNA"/>
</dbReference>
<evidence type="ECO:0000313" key="2">
    <source>
        <dbReference type="Proteomes" id="UP000284361"/>
    </source>
</evidence>
<gene>
    <name evidence="1" type="ORF">DW789_14965</name>
</gene>